<evidence type="ECO:0000256" key="3">
    <source>
        <dbReference type="ARBA" id="ARBA00022723"/>
    </source>
</evidence>
<dbReference type="GO" id="GO:0036220">
    <property type="term" value="F:ITP diphosphatase activity"/>
    <property type="evidence" value="ECO:0007669"/>
    <property type="project" value="UniProtKB-UniRule"/>
</dbReference>
<comment type="cofactor">
    <cofactor evidence="10">
        <name>Mg(2+)</name>
        <dbReference type="ChEBI" id="CHEBI:18420"/>
    </cofactor>
    <text evidence="10">Binds 1 Mg(2+) ion per subunit.</text>
</comment>
<comment type="similarity">
    <text evidence="1 10 11">Belongs to the HAM1 NTPase family.</text>
</comment>
<proteinExistence type="inferred from homology"/>
<keyword evidence="3 10" id="KW-0479">Metal-binding</keyword>
<dbReference type="GO" id="GO:0046872">
    <property type="term" value="F:metal ion binding"/>
    <property type="evidence" value="ECO:0007669"/>
    <property type="project" value="UniProtKB-KW"/>
</dbReference>
<dbReference type="Pfam" id="PF01725">
    <property type="entry name" value="Ham1p_like"/>
    <property type="match status" value="1"/>
</dbReference>
<dbReference type="CDD" id="cd00515">
    <property type="entry name" value="HAM1"/>
    <property type="match status" value="1"/>
</dbReference>
<dbReference type="RefSeq" id="WP_131904604.1">
    <property type="nucleotide sequence ID" value="NZ_BAAAFU010000008.1"/>
</dbReference>
<keyword evidence="5 10" id="KW-0378">Hydrolase</keyword>
<keyword evidence="6 10" id="KW-0460">Magnesium</keyword>
<comment type="catalytic activity">
    <reaction evidence="10">
        <text>ITP + H2O = IMP + diphosphate + H(+)</text>
        <dbReference type="Rhea" id="RHEA:29399"/>
        <dbReference type="ChEBI" id="CHEBI:15377"/>
        <dbReference type="ChEBI" id="CHEBI:15378"/>
        <dbReference type="ChEBI" id="CHEBI:33019"/>
        <dbReference type="ChEBI" id="CHEBI:58053"/>
        <dbReference type="ChEBI" id="CHEBI:61402"/>
        <dbReference type="EC" id="3.6.1.66"/>
    </reaction>
</comment>
<dbReference type="GO" id="GO:0035870">
    <property type="term" value="F:dITP diphosphatase activity"/>
    <property type="evidence" value="ECO:0007669"/>
    <property type="project" value="UniProtKB-UniRule"/>
</dbReference>
<evidence type="ECO:0000256" key="5">
    <source>
        <dbReference type="ARBA" id="ARBA00022801"/>
    </source>
</evidence>
<comment type="caution">
    <text evidence="10">Lacks conserved residue(s) required for the propagation of feature annotation.</text>
</comment>
<evidence type="ECO:0000256" key="9">
    <source>
        <dbReference type="ARBA" id="ARBA00052017"/>
    </source>
</evidence>
<dbReference type="Gene3D" id="3.90.950.10">
    <property type="match status" value="1"/>
</dbReference>
<dbReference type="PANTHER" id="PTHR11067">
    <property type="entry name" value="INOSINE TRIPHOSPHATE PYROPHOSPHATASE/HAM1 PROTEIN"/>
    <property type="match status" value="1"/>
</dbReference>
<evidence type="ECO:0000313" key="13">
    <source>
        <dbReference type="Proteomes" id="UP000294887"/>
    </source>
</evidence>
<feature type="binding site" evidence="10">
    <location>
        <begin position="160"/>
        <end position="163"/>
    </location>
    <ligand>
        <name>substrate</name>
    </ligand>
</feature>
<feature type="binding site" evidence="10">
    <location>
        <begin position="188"/>
        <end position="189"/>
    </location>
    <ligand>
        <name>substrate</name>
    </ligand>
</feature>
<dbReference type="HAMAP" id="MF_01405">
    <property type="entry name" value="Non_canon_purine_NTPase"/>
    <property type="match status" value="1"/>
</dbReference>
<evidence type="ECO:0000256" key="6">
    <source>
        <dbReference type="ARBA" id="ARBA00022842"/>
    </source>
</evidence>
<dbReference type="GO" id="GO:0000166">
    <property type="term" value="F:nucleotide binding"/>
    <property type="evidence" value="ECO:0007669"/>
    <property type="project" value="UniProtKB-KW"/>
</dbReference>
<dbReference type="InterPro" id="IPR020922">
    <property type="entry name" value="dITP/XTP_pyrophosphatase"/>
</dbReference>
<feature type="binding site" evidence="10">
    <location>
        <position position="183"/>
    </location>
    <ligand>
        <name>substrate</name>
    </ligand>
</feature>
<feature type="binding site" evidence="10">
    <location>
        <position position="77"/>
    </location>
    <ligand>
        <name>Mg(2+)</name>
        <dbReference type="ChEBI" id="CHEBI:18420"/>
    </ligand>
</feature>
<dbReference type="GO" id="GO:0009146">
    <property type="term" value="P:purine nucleoside triphosphate catabolic process"/>
    <property type="evidence" value="ECO:0007669"/>
    <property type="project" value="UniProtKB-UniRule"/>
</dbReference>
<accession>A0A4R1F3U9</accession>
<dbReference type="InterPro" id="IPR002637">
    <property type="entry name" value="RdgB/HAM1"/>
</dbReference>
<evidence type="ECO:0000256" key="7">
    <source>
        <dbReference type="ARBA" id="ARBA00023080"/>
    </source>
</evidence>
<feature type="binding site" evidence="10">
    <location>
        <position position="78"/>
    </location>
    <ligand>
        <name>substrate</name>
    </ligand>
</feature>
<comment type="caution">
    <text evidence="12">The sequence shown here is derived from an EMBL/GenBank/DDBJ whole genome shotgun (WGS) entry which is preliminary data.</text>
</comment>
<sequence length="229" mass="24709">MNTDATTPKQKVVLASGNAGKLREFFEILGNAGFEVVAQSDYDVTDVPETGLTFVENAIIKARNAAQQTGLPALADDSGIEVDALNGQPGIYSARYSGEGNAANNQKLLEEMKDVPDEKRTARFRCCIVFMRHAEDPSPLIADASWEGTILKELSGKNGFGYDPLFYVPLFGKSAAELNADEKNSVSHRGKALAIMLQLMKDNVSLSVEDSLSVKDSLTAEDSLNVEDS</sequence>
<keyword evidence="7 10" id="KW-0546">Nucleotide metabolism</keyword>
<dbReference type="OrthoDB" id="9807456at2"/>
<dbReference type="GO" id="GO:0005829">
    <property type="term" value="C:cytosol"/>
    <property type="evidence" value="ECO:0007669"/>
    <property type="project" value="TreeGrafter"/>
</dbReference>
<dbReference type="InterPro" id="IPR029001">
    <property type="entry name" value="ITPase-like_fam"/>
</dbReference>
<dbReference type="GO" id="GO:0009117">
    <property type="term" value="P:nucleotide metabolic process"/>
    <property type="evidence" value="ECO:0007669"/>
    <property type="project" value="UniProtKB-KW"/>
</dbReference>
<dbReference type="Proteomes" id="UP000294887">
    <property type="component" value="Unassembled WGS sequence"/>
</dbReference>
<dbReference type="GO" id="GO:0036222">
    <property type="term" value="F:XTP diphosphatase activity"/>
    <property type="evidence" value="ECO:0007669"/>
    <property type="project" value="UniProtKB-UniRule"/>
</dbReference>
<comment type="function">
    <text evidence="10">Pyrophosphatase that catalyzes the hydrolysis of nucleoside triphosphates to their monophosphate derivatives, with a high preference for the non-canonical purine nucleotides XTP (xanthosine triphosphate), dITP (deoxyinosine triphosphate) and ITP. Seems to function as a house-cleaning enzyme that removes non-canonical purine nucleotides from the nucleotide pool, thus preventing their incorporation into DNA/RNA and avoiding chromosomal lesions.</text>
</comment>
<dbReference type="EC" id="3.6.1.66" evidence="10"/>
<evidence type="ECO:0000256" key="8">
    <source>
        <dbReference type="ARBA" id="ARBA00051875"/>
    </source>
</evidence>
<evidence type="ECO:0000256" key="11">
    <source>
        <dbReference type="RuleBase" id="RU003781"/>
    </source>
</evidence>
<keyword evidence="13" id="KW-1185">Reference proteome</keyword>
<dbReference type="AlphaFoldDB" id="A0A4R1F3U9"/>
<dbReference type="PANTHER" id="PTHR11067:SF9">
    <property type="entry name" value="INOSINE TRIPHOSPHATE PYROPHOSPHATASE"/>
    <property type="match status" value="1"/>
</dbReference>
<reference evidence="12 13" key="1">
    <citation type="submission" date="2019-03" db="EMBL/GenBank/DDBJ databases">
        <title>Genomic Encyclopedia of Type Strains, Phase IV (KMG-IV): sequencing the most valuable type-strain genomes for metagenomic binning, comparative biology and taxonomic classification.</title>
        <authorList>
            <person name="Goeker M."/>
        </authorList>
    </citation>
    <scope>NUCLEOTIDE SEQUENCE [LARGE SCALE GENOMIC DNA]</scope>
    <source>
        <strain evidence="12 13">DSM 24830</strain>
    </source>
</reference>
<comment type="catalytic activity">
    <reaction evidence="8 10">
        <text>dITP + H2O = dIMP + diphosphate + H(+)</text>
        <dbReference type="Rhea" id="RHEA:28342"/>
        <dbReference type="ChEBI" id="CHEBI:15377"/>
        <dbReference type="ChEBI" id="CHEBI:15378"/>
        <dbReference type="ChEBI" id="CHEBI:33019"/>
        <dbReference type="ChEBI" id="CHEBI:61194"/>
        <dbReference type="ChEBI" id="CHEBI:61382"/>
        <dbReference type="EC" id="3.6.1.66"/>
    </reaction>
</comment>
<dbReference type="GO" id="GO:0017111">
    <property type="term" value="F:ribonucleoside triphosphate phosphatase activity"/>
    <property type="evidence" value="ECO:0007669"/>
    <property type="project" value="InterPro"/>
</dbReference>
<feature type="binding site" evidence="10">
    <location>
        <begin position="16"/>
        <end position="21"/>
    </location>
    <ligand>
        <name>substrate</name>
    </ligand>
</feature>
<dbReference type="EMBL" id="SMFQ01000002">
    <property type="protein sequence ID" value="TCJ88937.1"/>
    <property type="molecule type" value="Genomic_DNA"/>
</dbReference>
<comment type="subunit">
    <text evidence="2 10">Homodimer.</text>
</comment>
<name>A0A4R1F3U9_9GAMM</name>
<evidence type="ECO:0000256" key="4">
    <source>
        <dbReference type="ARBA" id="ARBA00022741"/>
    </source>
</evidence>
<evidence type="ECO:0000313" key="12">
    <source>
        <dbReference type="EMBL" id="TCJ88937.1"/>
    </source>
</evidence>
<evidence type="ECO:0000256" key="10">
    <source>
        <dbReference type="HAMAP-Rule" id="MF_01405"/>
    </source>
</evidence>
<dbReference type="NCBIfam" id="TIGR00042">
    <property type="entry name" value="RdgB/HAM1 family non-canonical purine NTP pyrophosphatase"/>
    <property type="match status" value="1"/>
</dbReference>
<protein>
    <recommendedName>
        <fullName evidence="10">dITP/XTP pyrophosphatase</fullName>
        <ecNumber evidence="10">3.6.1.66</ecNumber>
    </recommendedName>
    <alternativeName>
        <fullName evidence="10">Non-canonical purine NTP pyrophosphatase</fullName>
    </alternativeName>
    <alternativeName>
        <fullName evidence="10">Non-standard purine NTP pyrophosphatase</fullName>
    </alternativeName>
    <alternativeName>
        <fullName evidence="10">Nucleoside-triphosphate diphosphatase</fullName>
    </alternativeName>
    <alternativeName>
        <fullName evidence="10">Nucleoside-triphosphate pyrophosphatase</fullName>
        <shortName evidence="10">NTPase</shortName>
    </alternativeName>
</protein>
<dbReference type="SUPFAM" id="SSF52972">
    <property type="entry name" value="ITPase-like"/>
    <property type="match status" value="1"/>
</dbReference>
<evidence type="ECO:0000256" key="2">
    <source>
        <dbReference type="ARBA" id="ARBA00011738"/>
    </source>
</evidence>
<evidence type="ECO:0000256" key="1">
    <source>
        <dbReference type="ARBA" id="ARBA00008023"/>
    </source>
</evidence>
<gene>
    <name evidence="12" type="ORF">EV695_0797</name>
</gene>
<feature type="active site" description="Proton acceptor" evidence="10">
    <location>
        <position position="77"/>
    </location>
</feature>
<dbReference type="FunFam" id="3.90.950.10:FF:000001">
    <property type="entry name" value="dITP/XTP pyrophosphatase"/>
    <property type="match status" value="1"/>
</dbReference>
<comment type="catalytic activity">
    <reaction evidence="9 10">
        <text>XTP + H2O = XMP + diphosphate + H(+)</text>
        <dbReference type="Rhea" id="RHEA:28610"/>
        <dbReference type="ChEBI" id="CHEBI:15377"/>
        <dbReference type="ChEBI" id="CHEBI:15378"/>
        <dbReference type="ChEBI" id="CHEBI:33019"/>
        <dbReference type="ChEBI" id="CHEBI:57464"/>
        <dbReference type="ChEBI" id="CHEBI:61314"/>
        <dbReference type="EC" id="3.6.1.66"/>
    </reaction>
</comment>
<keyword evidence="4 10" id="KW-0547">Nucleotide-binding</keyword>
<organism evidence="12 13">
    <name type="scientific">Cocleimonas flava</name>
    <dbReference type="NCBI Taxonomy" id="634765"/>
    <lineage>
        <taxon>Bacteria</taxon>
        <taxon>Pseudomonadati</taxon>
        <taxon>Pseudomonadota</taxon>
        <taxon>Gammaproteobacteria</taxon>
        <taxon>Thiotrichales</taxon>
        <taxon>Thiotrichaceae</taxon>
        <taxon>Cocleimonas</taxon>
    </lineage>
</organism>